<keyword evidence="1 12" id="KW-0540">Nuclease</keyword>
<dbReference type="Proteomes" id="UP000067625">
    <property type="component" value="Chromosome"/>
</dbReference>
<dbReference type="AlphaFoldDB" id="A0A0M5JLJ5"/>
<feature type="binding site" evidence="12">
    <location>
        <begin position="279"/>
        <end position="286"/>
    </location>
    <ligand>
        <name>ATP</name>
        <dbReference type="ChEBI" id="CHEBI:30616"/>
    </ligand>
</feature>
<dbReference type="InterPro" id="IPR010614">
    <property type="entry name" value="RAD3-like_helicase_DEAD"/>
</dbReference>
<dbReference type="InterPro" id="IPR012337">
    <property type="entry name" value="RNaseH-like_sf"/>
</dbReference>
<comment type="function">
    <text evidence="12 13">3'-5' exonuclease.</text>
</comment>
<reference evidence="15 16" key="2">
    <citation type="journal article" date="2016" name="Int. J. Syst. Evol. Microbiol.">
        <title>Bacillus gobiensis sp. nov., isolated from a soil sample.</title>
        <authorList>
            <person name="Liu B."/>
            <person name="Liu G.H."/>
            <person name="Cetin S."/>
            <person name="Schumann P."/>
            <person name="Pan Z.Z."/>
            <person name="Chen Q.Q."/>
        </authorList>
    </citation>
    <scope>NUCLEOTIDE SEQUENCE [LARGE SCALE GENOMIC DNA]</scope>
    <source>
        <strain evidence="15 16">FJAT-4402</strain>
    </source>
</reference>
<dbReference type="GO" id="GO:0005524">
    <property type="term" value="F:ATP binding"/>
    <property type="evidence" value="ECO:0007669"/>
    <property type="project" value="UniProtKB-UniRule"/>
</dbReference>
<evidence type="ECO:0000259" key="14">
    <source>
        <dbReference type="PROSITE" id="PS51193"/>
    </source>
</evidence>
<dbReference type="OrthoDB" id="9803913at2"/>
<dbReference type="NCBIfam" id="TIGR01407">
    <property type="entry name" value="dinG_rel"/>
    <property type="match status" value="1"/>
</dbReference>
<dbReference type="GO" id="GO:0051536">
    <property type="term" value="F:iron-sulfur cluster binding"/>
    <property type="evidence" value="ECO:0007669"/>
    <property type="project" value="UniProtKB-KW"/>
</dbReference>
<dbReference type="NCBIfam" id="NF005981">
    <property type="entry name" value="PRK08074.1"/>
    <property type="match status" value="1"/>
</dbReference>
<evidence type="ECO:0000256" key="10">
    <source>
        <dbReference type="ARBA" id="ARBA00023125"/>
    </source>
</evidence>
<evidence type="ECO:0000256" key="8">
    <source>
        <dbReference type="ARBA" id="ARBA00023004"/>
    </source>
</evidence>
<dbReference type="InterPro" id="IPR014001">
    <property type="entry name" value="Helicase_ATP-bd"/>
</dbReference>
<dbReference type="InterPro" id="IPR036397">
    <property type="entry name" value="RNaseH_sf"/>
</dbReference>
<gene>
    <name evidence="12 13" type="primary">dinG</name>
    <name evidence="15" type="ORF">AM592_07110</name>
</gene>
<dbReference type="EC" id="3.1.-.-" evidence="12 13"/>
<dbReference type="RefSeq" id="WP_053603147.1">
    <property type="nucleotide sequence ID" value="NZ_CP012600.1"/>
</dbReference>
<feature type="domain" description="Helicase ATP-binding" evidence="14">
    <location>
        <begin position="244"/>
        <end position="502"/>
    </location>
</feature>
<dbReference type="SUPFAM" id="SSF52540">
    <property type="entry name" value="P-loop containing nucleoside triphosphate hydrolases"/>
    <property type="match status" value="1"/>
</dbReference>
<dbReference type="FunFam" id="3.30.420.10:FF:000045">
    <property type="entry name" value="3'-5' exonuclease DinG"/>
    <property type="match status" value="1"/>
</dbReference>
<dbReference type="InterPro" id="IPR014013">
    <property type="entry name" value="Helic_SF1/SF2_ATP-bd_DinG/Rad3"/>
</dbReference>
<dbReference type="GO" id="GO:0016818">
    <property type="term" value="F:hydrolase activity, acting on acid anhydrides, in phosphorus-containing anhydrides"/>
    <property type="evidence" value="ECO:0007669"/>
    <property type="project" value="InterPro"/>
</dbReference>
<dbReference type="NCBIfam" id="TIGR00573">
    <property type="entry name" value="dnaq"/>
    <property type="match status" value="1"/>
</dbReference>
<evidence type="ECO:0000256" key="11">
    <source>
        <dbReference type="ARBA" id="ARBA00023235"/>
    </source>
</evidence>
<dbReference type="InterPro" id="IPR006054">
    <property type="entry name" value="DnaQ"/>
</dbReference>
<dbReference type="PANTHER" id="PTHR11472:SF34">
    <property type="entry name" value="REGULATOR OF TELOMERE ELONGATION HELICASE 1"/>
    <property type="match status" value="1"/>
</dbReference>
<dbReference type="InterPro" id="IPR027417">
    <property type="entry name" value="P-loop_NTPase"/>
</dbReference>
<dbReference type="SUPFAM" id="SSF53098">
    <property type="entry name" value="Ribonuclease H-like"/>
    <property type="match status" value="1"/>
</dbReference>
<evidence type="ECO:0000256" key="3">
    <source>
        <dbReference type="ARBA" id="ARBA00022741"/>
    </source>
</evidence>
<keyword evidence="16" id="KW-1185">Reference proteome</keyword>
<evidence type="ECO:0000256" key="5">
    <source>
        <dbReference type="ARBA" id="ARBA00022806"/>
    </source>
</evidence>
<sequence length="923" mass="105214">MNNKRFVVLDVETTGNSPKKGDKIIQIGAVVIDDWKISKRISYFVNPGKKIPPFIEKLTGIKDETVKHERSFLEIADEVYDLLTQSYFVAHNIHFDTNFVNSELKNAGYDKLDCMVIDTVELARILFPSFGGYKLTELSEALQIHHESPHRADSDAEVTSRIFLEMVKKLKSLPIPTLTELKRLSSHLISDLEPLLDDILRKKDPAKEIDYKMVKSIAVKKAESDALKREPSAADLKTLNDICFDSFSAANLERREGQQEMMKEVYTSFNNNEHSLIEAAPGTGKTLGYLLPAVLFSREKGVPITLSTYTTLLQQQLVEHDIPKLNELLETPVRTAVLKGRSHYLNIYKLNYIMEEKDSNYDTVLTIAQLLVWLLETSTGDVEEINLPSGGKRIWDRLNCEGFLFQTKTNDCFYESAKKKAQAADLVITNHSFLLANEKNKSGAVPATGYVIIDEAHHFEKAALDHTGTRISYLDFHVKRIQMGSFKNGGLLKKLQQRFARFGISAELKFQIDEYLEFIQEECDVFFSMLHSFVKKRKPMDDVNRLTLRLETKQRNDIAGQAMTEGARRLCSMLSELNSRFEGLLRQTEAVKGQLDLKGLFVYHEFRSCVAYFSWLEQTLLQMFFTEDAKRITWIEIDAKGAKNAVSLYDQPLEIAERIADQFFTMKKSVVLTSATLTVDRSFSFMIKKLGLTDFYPRTLQIESPYLYKKHMRILIPEHMPLIHETDQQQYAKMTAEYVSILAKQNRAKILVLFTSYEMVRDVYNKLKQYDTLDGELLGQGITAGSPAKVKKAFAASEKAVLLGTRQYWEGVDFPGNELTTVVIARLPFSSPGQPLAKARFDYIKNRGGNPFEELSLPEAVVLFKQGIGRLIRSSKDSGTVVILDRRILTSTYSRTFMNALPHSAVEQMTKDELERYIDELND</sequence>
<dbReference type="Gene3D" id="3.40.50.300">
    <property type="entry name" value="P-loop containing nucleotide triphosphate hydrolases"/>
    <property type="match status" value="2"/>
</dbReference>
<dbReference type="GO" id="GO:0006260">
    <property type="term" value="P:DNA replication"/>
    <property type="evidence" value="ECO:0007669"/>
    <property type="project" value="InterPro"/>
</dbReference>
<keyword evidence="2" id="KW-0479">Metal-binding</keyword>
<keyword evidence="4 12" id="KW-0378">Hydrolase</keyword>
<evidence type="ECO:0000256" key="9">
    <source>
        <dbReference type="ARBA" id="ARBA00023014"/>
    </source>
</evidence>
<keyword evidence="10" id="KW-0238">DNA-binding</keyword>
<dbReference type="GO" id="GO:0003678">
    <property type="term" value="F:DNA helicase activity"/>
    <property type="evidence" value="ECO:0007669"/>
    <property type="project" value="InterPro"/>
</dbReference>
<dbReference type="InterPro" id="IPR045028">
    <property type="entry name" value="DinG/Rad3-like"/>
</dbReference>
<keyword evidence="11" id="KW-0413">Isomerase</keyword>
<dbReference type="InterPro" id="IPR013520">
    <property type="entry name" value="Ribonucl_H"/>
</dbReference>
<evidence type="ECO:0000313" key="15">
    <source>
        <dbReference type="EMBL" id="ALC81389.1"/>
    </source>
</evidence>
<evidence type="ECO:0000256" key="7">
    <source>
        <dbReference type="ARBA" id="ARBA00022840"/>
    </source>
</evidence>
<dbReference type="GO" id="GO:0003887">
    <property type="term" value="F:DNA-directed DNA polymerase activity"/>
    <property type="evidence" value="ECO:0007669"/>
    <property type="project" value="InterPro"/>
</dbReference>
<dbReference type="PANTHER" id="PTHR11472">
    <property type="entry name" value="DNA REPAIR DEAD HELICASE RAD3/XP-D SUBFAMILY MEMBER"/>
    <property type="match status" value="1"/>
</dbReference>
<evidence type="ECO:0000256" key="6">
    <source>
        <dbReference type="ARBA" id="ARBA00022839"/>
    </source>
</evidence>
<dbReference type="InterPro" id="IPR006310">
    <property type="entry name" value="DinG"/>
</dbReference>
<comment type="similarity">
    <text evidence="12 13">Belongs to the helicase family. DinG subfamily. Type 2 sub-subfamily.</text>
</comment>
<keyword evidence="5" id="KW-0347">Helicase</keyword>
<dbReference type="PROSITE" id="PS51193">
    <property type="entry name" value="HELICASE_ATP_BIND_2"/>
    <property type="match status" value="1"/>
</dbReference>
<dbReference type="Pfam" id="PF13307">
    <property type="entry name" value="Helicase_C_2"/>
    <property type="match status" value="1"/>
</dbReference>
<evidence type="ECO:0000256" key="1">
    <source>
        <dbReference type="ARBA" id="ARBA00022722"/>
    </source>
</evidence>
<dbReference type="GO" id="GO:0046872">
    <property type="term" value="F:metal ion binding"/>
    <property type="evidence" value="ECO:0007669"/>
    <property type="project" value="UniProtKB-KW"/>
</dbReference>
<evidence type="ECO:0000313" key="16">
    <source>
        <dbReference type="Proteomes" id="UP000067625"/>
    </source>
</evidence>
<reference evidence="16" key="1">
    <citation type="submission" date="2015-08" db="EMBL/GenBank/DDBJ databases">
        <title>Genome sequencing project for genomic taxonomy and phylogenomics of Bacillus-like bacteria.</title>
        <authorList>
            <person name="Liu B."/>
            <person name="Wang J."/>
            <person name="Zhu Y."/>
            <person name="Liu G."/>
            <person name="Chen Q."/>
            <person name="Chen Z."/>
            <person name="Lan J."/>
            <person name="Che J."/>
            <person name="Ge C."/>
            <person name="Shi H."/>
            <person name="Pan Z."/>
            <person name="Liu X."/>
        </authorList>
    </citation>
    <scope>NUCLEOTIDE SEQUENCE [LARGE SCALE GENOMIC DNA]</scope>
    <source>
        <strain evidence="16">FJAT-4402</strain>
    </source>
</reference>
<accession>A0A0M5JLJ5</accession>
<dbReference type="SMART" id="SM00479">
    <property type="entry name" value="EXOIII"/>
    <property type="match status" value="1"/>
</dbReference>
<proteinExistence type="inferred from homology"/>
<dbReference type="EMBL" id="CP012600">
    <property type="protein sequence ID" value="ALC81389.1"/>
    <property type="molecule type" value="Genomic_DNA"/>
</dbReference>
<keyword evidence="8" id="KW-0408">Iron</keyword>
<organism evidence="15 16">
    <name type="scientific">Bacillus gobiensis</name>
    <dbReference type="NCBI Taxonomy" id="1441095"/>
    <lineage>
        <taxon>Bacteria</taxon>
        <taxon>Bacillati</taxon>
        <taxon>Bacillota</taxon>
        <taxon>Bacilli</taxon>
        <taxon>Bacillales</taxon>
        <taxon>Bacillaceae</taxon>
        <taxon>Bacillus</taxon>
    </lineage>
</organism>
<dbReference type="Gene3D" id="3.30.420.10">
    <property type="entry name" value="Ribonuclease H-like superfamily/Ribonuclease H"/>
    <property type="match status" value="1"/>
</dbReference>
<dbReference type="CDD" id="cd06127">
    <property type="entry name" value="DEDDh"/>
    <property type="match status" value="1"/>
</dbReference>
<dbReference type="GO" id="GO:0003677">
    <property type="term" value="F:DNA binding"/>
    <property type="evidence" value="ECO:0007669"/>
    <property type="project" value="UniProtKB-KW"/>
</dbReference>
<dbReference type="Pfam" id="PF00929">
    <property type="entry name" value="RNase_T"/>
    <property type="match status" value="1"/>
</dbReference>
<keyword evidence="9" id="KW-0411">Iron-sulfur</keyword>
<feature type="short sequence motif" description="DEAH box" evidence="12">
    <location>
        <begin position="454"/>
        <end position="457"/>
    </location>
</feature>
<dbReference type="PATRIC" id="fig|1441095.3.peg.1571"/>
<dbReference type="SMART" id="SM00491">
    <property type="entry name" value="HELICc2"/>
    <property type="match status" value="1"/>
</dbReference>
<dbReference type="Pfam" id="PF06733">
    <property type="entry name" value="DEAD_2"/>
    <property type="match status" value="1"/>
</dbReference>
<dbReference type="GO" id="GO:0008408">
    <property type="term" value="F:3'-5' exonuclease activity"/>
    <property type="evidence" value="ECO:0007669"/>
    <property type="project" value="UniProtKB-UniRule"/>
</dbReference>
<dbReference type="SMART" id="SM00487">
    <property type="entry name" value="DEXDc"/>
    <property type="match status" value="1"/>
</dbReference>
<keyword evidence="7 12" id="KW-0067">ATP-binding</keyword>
<evidence type="ECO:0000256" key="13">
    <source>
        <dbReference type="RuleBase" id="RU364106"/>
    </source>
</evidence>
<dbReference type="InterPro" id="IPR006555">
    <property type="entry name" value="ATP-dep_Helicase_C"/>
</dbReference>
<keyword evidence="6 12" id="KW-0269">Exonuclease</keyword>
<name>A0A0M5JLJ5_9BACI</name>
<protein>
    <recommendedName>
        <fullName evidence="12 13">3'-5' exonuclease DinG</fullName>
        <ecNumber evidence="12 13">3.1.-.-</ecNumber>
    </recommendedName>
</protein>
<keyword evidence="3 12" id="KW-0547">Nucleotide-binding</keyword>
<evidence type="ECO:0000256" key="4">
    <source>
        <dbReference type="ARBA" id="ARBA00022801"/>
    </source>
</evidence>
<evidence type="ECO:0000256" key="2">
    <source>
        <dbReference type="ARBA" id="ARBA00022723"/>
    </source>
</evidence>
<dbReference type="STRING" id="1441095.AM592_07110"/>
<dbReference type="HAMAP" id="MF_02206">
    <property type="entry name" value="DinG_exonucl"/>
    <property type="match status" value="1"/>
</dbReference>
<evidence type="ECO:0000256" key="12">
    <source>
        <dbReference type="HAMAP-Rule" id="MF_02206"/>
    </source>
</evidence>